<keyword evidence="4" id="KW-1185">Reference proteome</keyword>
<evidence type="ECO:0000259" key="2">
    <source>
        <dbReference type="Pfam" id="PF13581"/>
    </source>
</evidence>
<dbReference type="PANTHER" id="PTHR35526">
    <property type="entry name" value="ANTI-SIGMA-F FACTOR RSBW-RELATED"/>
    <property type="match status" value="1"/>
</dbReference>
<dbReference type="EMBL" id="JACCCC010000001">
    <property type="protein sequence ID" value="NYE46470.1"/>
    <property type="molecule type" value="Genomic_DNA"/>
</dbReference>
<dbReference type="Pfam" id="PF13581">
    <property type="entry name" value="HATPase_c_2"/>
    <property type="match status" value="1"/>
</dbReference>
<dbReference type="PANTHER" id="PTHR35526:SF3">
    <property type="entry name" value="ANTI-SIGMA-F FACTOR RSBW"/>
    <property type="match status" value="1"/>
</dbReference>
<comment type="caution">
    <text evidence="3">The sequence shown here is derived from an EMBL/GenBank/DDBJ whole genome shotgun (WGS) entry which is preliminary data.</text>
</comment>
<evidence type="ECO:0000313" key="4">
    <source>
        <dbReference type="Proteomes" id="UP000589036"/>
    </source>
</evidence>
<dbReference type="InterPro" id="IPR036890">
    <property type="entry name" value="HATPase_C_sf"/>
</dbReference>
<dbReference type="Gene3D" id="3.30.565.10">
    <property type="entry name" value="Histidine kinase-like ATPase, C-terminal domain"/>
    <property type="match status" value="1"/>
</dbReference>
<dbReference type="InterPro" id="IPR003594">
    <property type="entry name" value="HATPase_dom"/>
</dbReference>
<dbReference type="GO" id="GO:0004674">
    <property type="term" value="F:protein serine/threonine kinase activity"/>
    <property type="evidence" value="ECO:0007669"/>
    <property type="project" value="UniProtKB-KW"/>
</dbReference>
<dbReference type="SUPFAM" id="SSF55874">
    <property type="entry name" value="ATPase domain of HSP90 chaperone/DNA topoisomerase II/histidine kinase"/>
    <property type="match status" value="1"/>
</dbReference>
<sequence>MTGPGPGHVRMVRYVAMPTAVGCARREALQCLKEWGLVDLLESAELMVSELVTNAVNATGPTGTRTPRYSELTNLGTVMLELRVDGEVLRLSVWDSDTRPPVLKDVGPEAEEGRGIYLIDVVSARWGHYLPPTGGKVVWCELPLEPTAGQHG</sequence>
<gene>
    <name evidence="3" type="ORF">HDA32_001590</name>
</gene>
<evidence type="ECO:0000256" key="1">
    <source>
        <dbReference type="ARBA" id="ARBA00022527"/>
    </source>
</evidence>
<dbReference type="AlphaFoldDB" id="A0A852TX84"/>
<dbReference type="RefSeq" id="WP_179642568.1">
    <property type="nucleotide sequence ID" value="NZ_BAAAYY010000022.1"/>
</dbReference>
<protein>
    <submittedName>
        <fullName evidence="3">Anti-sigma regulatory factor (Ser/Thr protein kinase)</fullName>
    </submittedName>
</protein>
<reference evidence="3 4" key="1">
    <citation type="submission" date="2020-07" db="EMBL/GenBank/DDBJ databases">
        <title>Sequencing the genomes of 1000 actinobacteria strains.</title>
        <authorList>
            <person name="Klenk H.-P."/>
        </authorList>
    </citation>
    <scope>NUCLEOTIDE SEQUENCE [LARGE SCALE GENOMIC DNA]</scope>
    <source>
        <strain evidence="3 4">CXB654</strain>
    </source>
</reference>
<keyword evidence="1" id="KW-0723">Serine/threonine-protein kinase</keyword>
<organism evidence="3 4">
    <name type="scientific">Spinactinospora alkalitolerans</name>
    <dbReference type="NCBI Taxonomy" id="687207"/>
    <lineage>
        <taxon>Bacteria</taxon>
        <taxon>Bacillati</taxon>
        <taxon>Actinomycetota</taxon>
        <taxon>Actinomycetes</taxon>
        <taxon>Streptosporangiales</taxon>
        <taxon>Nocardiopsidaceae</taxon>
        <taxon>Spinactinospora</taxon>
    </lineage>
</organism>
<accession>A0A852TX84</accession>
<keyword evidence="1" id="KW-0808">Transferase</keyword>
<evidence type="ECO:0000313" key="3">
    <source>
        <dbReference type="EMBL" id="NYE46470.1"/>
    </source>
</evidence>
<feature type="domain" description="Histidine kinase/HSP90-like ATPase" evidence="2">
    <location>
        <begin position="16"/>
        <end position="120"/>
    </location>
</feature>
<keyword evidence="1" id="KW-0418">Kinase</keyword>
<name>A0A852TX84_9ACTN</name>
<proteinExistence type="predicted"/>
<dbReference type="InterPro" id="IPR050267">
    <property type="entry name" value="Anti-sigma-factor_SerPK"/>
</dbReference>
<dbReference type="Proteomes" id="UP000589036">
    <property type="component" value="Unassembled WGS sequence"/>
</dbReference>
<dbReference type="CDD" id="cd16936">
    <property type="entry name" value="HATPase_RsbW-like"/>
    <property type="match status" value="1"/>
</dbReference>